<dbReference type="PANTHER" id="PTHR24104:SF25">
    <property type="entry name" value="PROTEIN LIN-41"/>
    <property type="match status" value="1"/>
</dbReference>
<dbReference type="PANTHER" id="PTHR24104">
    <property type="entry name" value="E3 UBIQUITIN-PROTEIN LIGASE NHLRC1-RELATED"/>
    <property type="match status" value="1"/>
</dbReference>
<evidence type="ECO:0000256" key="2">
    <source>
        <dbReference type="PROSITE-ProRule" id="PRU00504"/>
    </source>
</evidence>
<keyword evidence="5" id="KW-1185">Reference proteome</keyword>
<evidence type="ECO:0000256" key="1">
    <source>
        <dbReference type="ARBA" id="ARBA00022737"/>
    </source>
</evidence>
<dbReference type="InterPro" id="IPR011042">
    <property type="entry name" value="6-blade_b-propeller_TolB-like"/>
</dbReference>
<gene>
    <name evidence="3" type="ORF">GPM918_LOCUS41642</name>
    <name evidence="4" type="ORF">SRO942_LOCUS42728</name>
</gene>
<proteinExistence type="predicted"/>
<dbReference type="InterPro" id="IPR050952">
    <property type="entry name" value="TRIM-NHL_E3_ligases"/>
</dbReference>
<dbReference type="Proteomes" id="UP000663829">
    <property type="component" value="Unassembled WGS sequence"/>
</dbReference>
<dbReference type="CDD" id="cd05819">
    <property type="entry name" value="NHL"/>
    <property type="match status" value="1"/>
</dbReference>
<name>A0A816A065_9BILA</name>
<sequence>VANLRWNTTGITVAGDTNGIHGTAPNQLYWPYDIFIDSNDTLYIADASNNRIQKWLPNSSNGSTIAGYSNGSAGLASGALKKPTGVYVDQNKNLYIADNQNYRIQYWPYNSTSGITIAGNGTNGSSNTLLSTPYNLRLDLNGNVYLTDYFNQRVMKFTPNSTTGSVVAGENGAGNLGSQLNNPSGFCLDVNNNIMYISNPGRNSISKWILNSSNGTTIAGISGTPGSNSTLLNNPRGIIFDHYGNLYVADTGNNRIQMFYPNSTHGITIVGNTTAGNSSSLLNNPRSIAFDTNLNLYVADTYNNRIQKFSKL</sequence>
<evidence type="ECO:0000313" key="3">
    <source>
        <dbReference type="EMBL" id="CAF1589228.1"/>
    </source>
</evidence>
<dbReference type="OrthoDB" id="342730at2759"/>
<feature type="repeat" description="NHL" evidence="2">
    <location>
        <begin position="282"/>
        <end position="312"/>
    </location>
</feature>
<dbReference type="EMBL" id="CAJOBC010099408">
    <property type="protein sequence ID" value="CAF4460539.1"/>
    <property type="molecule type" value="Genomic_DNA"/>
</dbReference>
<evidence type="ECO:0000313" key="4">
    <source>
        <dbReference type="EMBL" id="CAF4460539.1"/>
    </source>
</evidence>
<comment type="caution">
    <text evidence="3">The sequence shown here is derived from an EMBL/GenBank/DDBJ whole genome shotgun (WGS) entry which is preliminary data.</text>
</comment>
<evidence type="ECO:0000313" key="5">
    <source>
        <dbReference type="Proteomes" id="UP000663829"/>
    </source>
</evidence>
<organism evidence="3 5">
    <name type="scientific">Didymodactylos carnosus</name>
    <dbReference type="NCBI Taxonomy" id="1234261"/>
    <lineage>
        <taxon>Eukaryota</taxon>
        <taxon>Metazoa</taxon>
        <taxon>Spiralia</taxon>
        <taxon>Gnathifera</taxon>
        <taxon>Rotifera</taxon>
        <taxon>Eurotatoria</taxon>
        <taxon>Bdelloidea</taxon>
        <taxon>Philodinida</taxon>
        <taxon>Philodinidae</taxon>
        <taxon>Didymodactylos</taxon>
    </lineage>
</organism>
<dbReference type="GO" id="GO:0008270">
    <property type="term" value="F:zinc ion binding"/>
    <property type="evidence" value="ECO:0007669"/>
    <property type="project" value="UniProtKB-KW"/>
</dbReference>
<dbReference type="Gene3D" id="2.120.10.30">
    <property type="entry name" value="TolB, C-terminal domain"/>
    <property type="match status" value="2"/>
</dbReference>
<dbReference type="Gene3D" id="2.40.10.500">
    <property type="match status" value="1"/>
</dbReference>
<dbReference type="Proteomes" id="UP000681722">
    <property type="component" value="Unassembled WGS sequence"/>
</dbReference>
<dbReference type="EMBL" id="CAJNOQ010033288">
    <property type="protein sequence ID" value="CAF1589228.1"/>
    <property type="molecule type" value="Genomic_DNA"/>
</dbReference>
<protein>
    <recommendedName>
        <fullName evidence="6">NHL repeat-containing protein</fullName>
    </recommendedName>
</protein>
<feature type="non-terminal residue" evidence="3">
    <location>
        <position position="1"/>
    </location>
</feature>
<dbReference type="SUPFAM" id="SSF101898">
    <property type="entry name" value="NHL repeat"/>
    <property type="match status" value="1"/>
</dbReference>
<keyword evidence="1" id="KW-0677">Repeat</keyword>
<evidence type="ECO:0008006" key="6">
    <source>
        <dbReference type="Google" id="ProtNLM"/>
    </source>
</evidence>
<dbReference type="InterPro" id="IPR001258">
    <property type="entry name" value="NHL_repeat"/>
</dbReference>
<dbReference type="PROSITE" id="PS51125">
    <property type="entry name" value="NHL"/>
    <property type="match status" value="2"/>
</dbReference>
<dbReference type="AlphaFoldDB" id="A0A816A065"/>
<accession>A0A816A065</accession>
<reference evidence="3" key="1">
    <citation type="submission" date="2021-02" db="EMBL/GenBank/DDBJ databases">
        <authorList>
            <person name="Nowell W R."/>
        </authorList>
    </citation>
    <scope>NUCLEOTIDE SEQUENCE</scope>
</reference>
<feature type="repeat" description="NHL" evidence="2">
    <location>
        <begin position="219"/>
        <end position="262"/>
    </location>
</feature>
<dbReference type="Pfam" id="PF01436">
    <property type="entry name" value="NHL"/>
    <property type="match status" value="2"/>
</dbReference>